<evidence type="ECO:0000256" key="12">
    <source>
        <dbReference type="ARBA" id="ARBA00031421"/>
    </source>
</evidence>
<dbReference type="GO" id="GO:0006564">
    <property type="term" value="P:L-serine biosynthetic process"/>
    <property type="evidence" value="ECO:0007669"/>
    <property type="project" value="UniProtKB-KW"/>
</dbReference>
<evidence type="ECO:0000256" key="13">
    <source>
        <dbReference type="ARBA" id="ARBA00047630"/>
    </source>
</evidence>
<evidence type="ECO:0000313" key="16">
    <source>
        <dbReference type="EMBL" id="OUR99913.1"/>
    </source>
</evidence>
<dbReference type="PIRSF" id="PIRSF000525">
    <property type="entry name" value="SerC"/>
    <property type="match status" value="1"/>
</dbReference>
<keyword evidence="9" id="KW-0663">Pyridoxal phosphate</keyword>
<dbReference type="AlphaFoldDB" id="A0A1Y5FCR3"/>
<evidence type="ECO:0000259" key="15">
    <source>
        <dbReference type="Pfam" id="PF00266"/>
    </source>
</evidence>
<accession>A0A1Y5FCR3</accession>
<evidence type="ECO:0000256" key="10">
    <source>
        <dbReference type="ARBA" id="ARBA00023096"/>
    </source>
</evidence>
<evidence type="ECO:0000256" key="8">
    <source>
        <dbReference type="ARBA" id="ARBA00022679"/>
    </source>
</evidence>
<proteinExistence type="inferred from homology"/>
<comment type="pathway">
    <text evidence="2">Amino-acid biosynthesis; L-serine biosynthesis; L-serine from 3-phospho-D-glycerate: step 2/3.</text>
</comment>
<dbReference type="GO" id="GO:0019265">
    <property type="term" value="P:glycine biosynthetic process, by transamination of glyoxylate"/>
    <property type="evidence" value="ECO:0007669"/>
    <property type="project" value="TreeGrafter"/>
</dbReference>
<dbReference type="GO" id="GO:0008453">
    <property type="term" value="F:alanine-glyoxylate transaminase activity"/>
    <property type="evidence" value="ECO:0007669"/>
    <property type="project" value="TreeGrafter"/>
</dbReference>
<dbReference type="EC" id="2.6.1.52" evidence="4"/>
<evidence type="ECO:0000256" key="4">
    <source>
        <dbReference type="ARBA" id="ARBA00013030"/>
    </source>
</evidence>
<evidence type="ECO:0000256" key="3">
    <source>
        <dbReference type="ARBA" id="ARBA00006904"/>
    </source>
</evidence>
<evidence type="ECO:0000256" key="2">
    <source>
        <dbReference type="ARBA" id="ARBA00005099"/>
    </source>
</evidence>
<keyword evidence="6 16" id="KW-0032">Aminotransferase</keyword>
<keyword evidence="10" id="KW-0664">Pyridoxine biosynthesis</keyword>
<feature type="domain" description="Aminotransferase class V" evidence="15">
    <location>
        <begin position="28"/>
        <end position="359"/>
    </location>
</feature>
<dbReference type="Gene3D" id="3.40.640.10">
    <property type="entry name" value="Type I PLP-dependent aspartate aminotransferase-like (Major domain)"/>
    <property type="match status" value="1"/>
</dbReference>
<evidence type="ECO:0000256" key="1">
    <source>
        <dbReference type="ARBA" id="ARBA00001933"/>
    </source>
</evidence>
<dbReference type="Pfam" id="PF00266">
    <property type="entry name" value="Aminotran_5"/>
    <property type="match status" value="1"/>
</dbReference>
<organism evidence="16 17">
    <name type="scientific">Halobacteriovorax marinus</name>
    <dbReference type="NCBI Taxonomy" id="97084"/>
    <lineage>
        <taxon>Bacteria</taxon>
        <taxon>Pseudomonadati</taxon>
        <taxon>Bdellovibrionota</taxon>
        <taxon>Bacteriovoracia</taxon>
        <taxon>Bacteriovoracales</taxon>
        <taxon>Halobacteriovoraceae</taxon>
        <taxon>Halobacteriovorax</taxon>
    </lineage>
</organism>
<comment type="catalytic activity">
    <reaction evidence="14">
        <text>O-phospho-L-serine + 2-oxoglutarate = 3-phosphooxypyruvate + L-glutamate</text>
        <dbReference type="Rhea" id="RHEA:14329"/>
        <dbReference type="ChEBI" id="CHEBI:16810"/>
        <dbReference type="ChEBI" id="CHEBI:18110"/>
        <dbReference type="ChEBI" id="CHEBI:29985"/>
        <dbReference type="ChEBI" id="CHEBI:57524"/>
        <dbReference type="EC" id="2.6.1.52"/>
    </reaction>
</comment>
<dbReference type="InterPro" id="IPR015424">
    <property type="entry name" value="PyrdxlP-dep_Trfase"/>
</dbReference>
<comment type="catalytic activity">
    <reaction evidence="13">
        <text>4-(phosphooxy)-L-threonine + 2-oxoglutarate = (R)-3-hydroxy-2-oxo-4-phosphooxybutanoate + L-glutamate</text>
        <dbReference type="Rhea" id="RHEA:16573"/>
        <dbReference type="ChEBI" id="CHEBI:16810"/>
        <dbReference type="ChEBI" id="CHEBI:29985"/>
        <dbReference type="ChEBI" id="CHEBI:58452"/>
        <dbReference type="ChEBI" id="CHEBI:58538"/>
        <dbReference type="EC" id="2.6.1.52"/>
    </reaction>
</comment>
<evidence type="ECO:0000256" key="9">
    <source>
        <dbReference type="ARBA" id="ARBA00022898"/>
    </source>
</evidence>
<evidence type="ECO:0000313" key="17">
    <source>
        <dbReference type="Proteomes" id="UP000196531"/>
    </source>
</evidence>
<dbReference type="GO" id="GO:0008615">
    <property type="term" value="P:pyridoxine biosynthetic process"/>
    <property type="evidence" value="ECO:0007669"/>
    <property type="project" value="UniProtKB-KW"/>
</dbReference>
<comment type="similarity">
    <text evidence="3">Belongs to the class-V pyridoxal-phosphate-dependent aminotransferase family. SerC subfamily.</text>
</comment>
<keyword evidence="8 16" id="KW-0808">Transferase</keyword>
<evidence type="ECO:0000256" key="11">
    <source>
        <dbReference type="ARBA" id="ARBA00023299"/>
    </source>
</evidence>
<sequence>MFENYNTPKELRPSDPRFGCGPSLVPVEFLEKLAATGQDLMGTSHRKPAVKNLVKEVQEGIAKYFNMPSDYQVVLGNGGATLLFDMISLGLVKKKSAHFTCGEFSSKWYKSANSIPWITSEEVKAEYGEGVVGQNVADADLIAMTLNETSTGVQIEGLPEVDDQTLLCVDATSGAGQVPCDVSKVDVFFFSPQKVFASEGGLWIALMSPKALARAKEIEGNKERYIPGIMSFDSAISNGTKNQTYNTPAISTLFFINEQVKLMNEFGGYDKAIAYAEDKAKLLYSWAEEKEYLSAYVKEDKFRSRAVATIDLDDKYDASALISIFAKEGSVNGIDAYRKLGRNQFRISLFHNVKLEDLEKLTKMISLAIES</sequence>
<dbReference type="InterPro" id="IPR015421">
    <property type="entry name" value="PyrdxlP-dep_Trfase_major"/>
</dbReference>
<dbReference type="Proteomes" id="UP000196531">
    <property type="component" value="Unassembled WGS sequence"/>
</dbReference>
<dbReference type="EMBL" id="MAAO01000002">
    <property type="protein sequence ID" value="OUR99913.1"/>
    <property type="molecule type" value="Genomic_DNA"/>
</dbReference>
<comment type="caution">
    <text evidence="16">The sequence shown here is derived from an EMBL/GenBank/DDBJ whole genome shotgun (WGS) entry which is preliminary data.</text>
</comment>
<dbReference type="SUPFAM" id="SSF53383">
    <property type="entry name" value="PLP-dependent transferases"/>
    <property type="match status" value="1"/>
</dbReference>
<dbReference type="InterPro" id="IPR000192">
    <property type="entry name" value="Aminotrans_V_dom"/>
</dbReference>
<keyword evidence="5" id="KW-0963">Cytoplasm</keyword>
<keyword evidence="7" id="KW-0028">Amino-acid biosynthesis</keyword>
<gene>
    <name evidence="16" type="ORF">A9Q84_02465</name>
</gene>
<name>A0A1Y5FCR3_9BACT</name>
<comment type="cofactor">
    <cofactor evidence="1">
        <name>pyridoxal 5'-phosphate</name>
        <dbReference type="ChEBI" id="CHEBI:597326"/>
    </cofactor>
</comment>
<dbReference type="GO" id="GO:0004648">
    <property type="term" value="F:O-phospho-L-serine:2-oxoglutarate aminotransferase activity"/>
    <property type="evidence" value="ECO:0007669"/>
    <property type="project" value="UniProtKB-EC"/>
</dbReference>
<dbReference type="InterPro" id="IPR022278">
    <property type="entry name" value="Pser_aminoTfrase"/>
</dbReference>
<evidence type="ECO:0000256" key="14">
    <source>
        <dbReference type="ARBA" id="ARBA00049007"/>
    </source>
</evidence>
<evidence type="ECO:0000256" key="5">
    <source>
        <dbReference type="ARBA" id="ARBA00022490"/>
    </source>
</evidence>
<reference evidence="17" key="1">
    <citation type="journal article" date="2017" name="Proc. Natl. Acad. Sci. U.S.A.">
        <title>Simulation of Deepwater Horizon oil plume reveals substrate specialization within a complex community of hydrocarbon-degraders.</title>
        <authorList>
            <person name="Hu P."/>
            <person name="Dubinsky E.A."/>
            <person name="Probst A.J."/>
            <person name="Wang J."/>
            <person name="Sieber C.M.K."/>
            <person name="Tom L.M."/>
            <person name="Gardinali P."/>
            <person name="Banfield J.F."/>
            <person name="Atlas R.M."/>
            <person name="Andersen G.L."/>
        </authorList>
    </citation>
    <scope>NUCLEOTIDE SEQUENCE [LARGE SCALE GENOMIC DNA]</scope>
</reference>
<dbReference type="PANTHER" id="PTHR21152:SF40">
    <property type="entry name" value="ALANINE--GLYOXYLATE AMINOTRANSFERASE"/>
    <property type="match status" value="1"/>
</dbReference>
<evidence type="ECO:0000256" key="7">
    <source>
        <dbReference type="ARBA" id="ARBA00022605"/>
    </source>
</evidence>
<protein>
    <recommendedName>
        <fullName evidence="4">phosphoserine transaminase</fullName>
        <ecNumber evidence="4">2.6.1.52</ecNumber>
    </recommendedName>
    <alternativeName>
        <fullName evidence="12">Phosphohydroxythreonine aminotransferase</fullName>
    </alternativeName>
</protein>
<dbReference type="InterPro" id="IPR015422">
    <property type="entry name" value="PyrdxlP-dep_Trfase_small"/>
</dbReference>
<dbReference type="PANTHER" id="PTHR21152">
    <property type="entry name" value="AMINOTRANSFERASE CLASS V"/>
    <property type="match status" value="1"/>
</dbReference>
<dbReference type="Gene3D" id="3.90.1150.10">
    <property type="entry name" value="Aspartate Aminotransferase, domain 1"/>
    <property type="match status" value="1"/>
</dbReference>
<dbReference type="GO" id="GO:0004760">
    <property type="term" value="F:L-serine-pyruvate transaminase activity"/>
    <property type="evidence" value="ECO:0007669"/>
    <property type="project" value="TreeGrafter"/>
</dbReference>
<evidence type="ECO:0000256" key="6">
    <source>
        <dbReference type="ARBA" id="ARBA00022576"/>
    </source>
</evidence>
<dbReference type="UniPathway" id="UPA00135">
    <property type="reaction ID" value="UER00197"/>
</dbReference>
<keyword evidence="11" id="KW-0718">Serine biosynthesis</keyword>